<feature type="transmembrane region" description="Helical" evidence="1">
    <location>
        <begin position="385"/>
        <end position="409"/>
    </location>
</feature>
<protein>
    <submittedName>
        <fullName evidence="2">Efflux pump membrane transporter BepE</fullName>
    </submittedName>
</protein>
<feature type="transmembrane region" description="Helical" evidence="1">
    <location>
        <begin position="359"/>
        <end position="379"/>
    </location>
</feature>
<dbReference type="GO" id="GO:0005886">
    <property type="term" value="C:plasma membrane"/>
    <property type="evidence" value="ECO:0007669"/>
    <property type="project" value="TreeGrafter"/>
</dbReference>
<dbReference type="InterPro" id="IPR027463">
    <property type="entry name" value="AcrB_DN_DC_subdom"/>
</dbReference>
<dbReference type="RefSeq" id="WP_085884648.1">
    <property type="nucleotide sequence ID" value="NZ_FWFR01000003.1"/>
</dbReference>
<dbReference type="Gene3D" id="3.30.70.1320">
    <property type="entry name" value="Multidrug efflux transporter AcrB pore domain like"/>
    <property type="match status" value="1"/>
</dbReference>
<dbReference type="SUPFAM" id="SSF82693">
    <property type="entry name" value="Multidrug efflux transporter AcrB pore domain, PN1, PN2, PC1 and PC2 subdomains"/>
    <property type="match status" value="3"/>
</dbReference>
<name>A0A1Y5TUF2_9PROT</name>
<dbReference type="EMBL" id="FWFR01000003">
    <property type="protein sequence ID" value="SLN70417.1"/>
    <property type="molecule type" value="Genomic_DNA"/>
</dbReference>
<feature type="transmembrane region" description="Helical" evidence="1">
    <location>
        <begin position="333"/>
        <end position="352"/>
    </location>
</feature>
<reference evidence="2 3" key="1">
    <citation type="submission" date="2017-03" db="EMBL/GenBank/DDBJ databases">
        <authorList>
            <person name="Afonso C.L."/>
            <person name="Miller P.J."/>
            <person name="Scott M.A."/>
            <person name="Spackman E."/>
            <person name="Goraichik I."/>
            <person name="Dimitrov K.M."/>
            <person name="Suarez D.L."/>
            <person name="Swayne D.E."/>
        </authorList>
    </citation>
    <scope>NUCLEOTIDE SEQUENCE [LARGE SCALE GENOMIC DNA]</scope>
    <source>
        <strain evidence="2 3">CECT 7691</strain>
    </source>
</reference>
<evidence type="ECO:0000313" key="2">
    <source>
        <dbReference type="EMBL" id="SLN70417.1"/>
    </source>
</evidence>
<dbReference type="FunCoup" id="A0A1Y5TUF2">
    <property type="interactions" value="370"/>
</dbReference>
<dbReference type="Pfam" id="PF00873">
    <property type="entry name" value="ACR_tran"/>
    <property type="match status" value="1"/>
</dbReference>
<keyword evidence="1" id="KW-0472">Membrane</keyword>
<dbReference type="InterPro" id="IPR001036">
    <property type="entry name" value="Acrflvin-R"/>
</dbReference>
<sequence>MTLSELSIRRPVLAAVFSLLIIVFGIAGLAQIPIRELPDIDAAVVAVTTTYTGAAPEIVDSDITELIDGAVAGISGVKTITSQSSRGRSVTTIEFELGRDIDEAANDVRDAVGRVRGRLPDEVDEPQVIKNDSDSDPVMRLAVTSSRMDPAEVTDYIDRFIKDRITTIEGVATVDIYGERRGAIRVWLDRRAMAARNLTVADVSTALTRNNIELPGGEIESQTRLFTVRLNSRLNNVQQFRDIVLRQEAGYPIRLSAVARVDLGVEDDSTIVRNNGDPAIGIAVIRQSQANTIAISNAVRAELDRLKDVLPDGMAISVGSDDAIFVAASIREVLIALSLSLVLVVLVILVFLRSIRTTLIPAITIPVSLIGCFFLIYVLGFSLNVLTLLALLLAIGLVVDDAIVMLENIERRLALGESKLQAAVYGARQVTFAILATSVTLIAVFVPISFLKGAAGRLFTEFGLVMASAVLISTFVALSACPALASIILKARAKRPAGDGITAPEKPAENRLSRWYRAALSTSLKVPLLVIFLSLVFSGASWFVFQSLPSELSPSEDRGVLFIPLTAPQGSNLAFTDSEAKKLEADIVPVKDELGINTIFTFTGSRGRAYRSFVVLRLEPWSERELGHREIMRELAPFAGQLTGARGFPVSPSGLGLRGNSTPLRAVIGGPDFESVKGWAQALLEKAETNEGLRNVEIDFEQNQPQFNLIVDRAKADDLGISIETIASTLQAMFASLEATTYIDRGREYPVMLQADAEDRQTPNDISSIFIRAGDGVTLVPLSALVTIGETAEAPALRRYNRLPSITLEAALNDGYALGTAIGYIREIAAETLPAEASLNFAGQSQQYLETSSGVAITFALAILIVFLVLAGQFESFIHPLIIMLSVPLAVAGAVYSLWFGGLSLNIYSQIGIILLIGLMAKNGILIVEFANQLRDEGYDVREAVIEASVIRFRPILMTTVSTVLGAVPLVLAFGAGAESRQAIGTVIIGGLLFAGLLTLFLTPVLYDLLARYTKPRGHVEKRLAQELARPGASQADLPGY</sequence>
<evidence type="ECO:0000313" key="3">
    <source>
        <dbReference type="Proteomes" id="UP000193200"/>
    </source>
</evidence>
<feature type="transmembrane region" description="Helical" evidence="1">
    <location>
        <begin position="462"/>
        <end position="485"/>
    </location>
</feature>
<dbReference type="Gene3D" id="3.30.2090.10">
    <property type="entry name" value="Multidrug efflux transporter AcrB TolC docking domain, DN and DC subdomains"/>
    <property type="match status" value="2"/>
</dbReference>
<dbReference type="Gene3D" id="1.20.1640.10">
    <property type="entry name" value="Multidrug efflux transporter AcrB transmembrane domain"/>
    <property type="match status" value="2"/>
</dbReference>
<feature type="transmembrane region" description="Helical" evidence="1">
    <location>
        <begin position="12"/>
        <end position="30"/>
    </location>
</feature>
<organism evidence="2 3">
    <name type="scientific">Oceanibacterium hippocampi</name>
    <dbReference type="NCBI Taxonomy" id="745714"/>
    <lineage>
        <taxon>Bacteria</taxon>
        <taxon>Pseudomonadati</taxon>
        <taxon>Pseudomonadota</taxon>
        <taxon>Alphaproteobacteria</taxon>
        <taxon>Sneathiellales</taxon>
        <taxon>Sneathiellaceae</taxon>
        <taxon>Oceanibacterium</taxon>
    </lineage>
</organism>
<feature type="transmembrane region" description="Helical" evidence="1">
    <location>
        <begin position="881"/>
        <end position="901"/>
    </location>
</feature>
<dbReference type="Gene3D" id="3.30.70.1440">
    <property type="entry name" value="Multidrug efflux transporter AcrB pore domain"/>
    <property type="match status" value="1"/>
</dbReference>
<dbReference type="Proteomes" id="UP000193200">
    <property type="component" value="Unassembled WGS sequence"/>
</dbReference>
<dbReference type="SUPFAM" id="SSF82866">
    <property type="entry name" value="Multidrug efflux transporter AcrB transmembrane domain"/>
    <property type="match status" value="2"/>
</dbReference>
<keyword evidence="1" id="KW-1133">Transmembrane helix</keyword>
<dbReference type="InParanoid" id="A0A1Y5TUF2"/>
<evidence type="ECO:0000256" key="1">
    <source>
        <dbReference type="SAM" id="Phobius"/>
    </source>
</evidence>
<dbReference type="AlphaFoldDB" id="A0A1Y5TUF2"/>
<dbReference type="GO" id="GO:0042910">
    <property type="term" value="F:xenobiotic transmembrane transporter activity"/>
    <property type="evidence" value="ECO:0007669"/>
    <property type="project" value="TreeGrafter"/>
</dbReference>
<dbReference type="PRINTS" id="PR00702">
    <property type="entry name" value="ACRIFLAVINRP"/>
</dbReference>
<feature type="transmembrane region" description="Helical" evidence="1">
    <location>
        <begin position="983"/>
        <end position="1007"/>
    </location>
</feature>
<dbReference type="SUPFAM" id="SSF82714">
    <property type="entry name" value="Multidrug efflux transporter AcrB TolC docking domain, DN and DC subdomains"/>
    <property type="match status" value="2"/>
</dbReference>
<dbReference type="OrthoDB" id="9807350at2"/>
<feature type="transmembrane region" description="Helical" evidence="1">
    <location>
        <begin position="526"/>
        <end position="545"/>
    </location>
</feature>
<gene>
    <name evidence="2" type="primary">bepE_1</name>
    <name evidence="2" type="ORF">OCH7691_03291</name>
</gene>
<dbReference type="PANTHER" id="PTHR32063:SF14">
    <property type="entry name" value="BLL4319 PROTEIN"/>
    <property type="match status" value="1"/>
</dbReference>
<keyword evidence="1" id="KW-0812">Transmembrane</keyword>
<feature type="transmembrane region" description="Helical" evidence="1">
    <location>
        <begin position="430"/>
        <end position="450"/>
    </location>
</feature>
<proteinExistence type="predicted"/>
<accession>A0A1Y5TUF2</accession>
<dbReference type="PANTHER" id="PTHR32063">
    <property type="match status" value="1"/>
</dbReference>
<feature type="transmembrane region" description="Helical" evidence="1">
    <location>
        <begin position="907"/>
        <end position="928"/>
    </location>
</feature>
<dbReference type="Gene3D" id="3.30.70.1430">
    <property type="entry name" value="Multidrug efflux transporter AcrB pore domain"/>
    <property type="match status" value="2"/>
</dbReference>
<feature type="transmembrane region" description="Helical" evidence="1">
    <location>
        <begin position="956"/>
        <end position="977"/>
    </location>
</feature>
<feature type="transmembrane region" description="Helical" evidence="1">
    <location>
        <begin position="854"/>
        <end position="874"/>
    </location>
</feature>
<keyword evidence="3" id="KW-1185">Reference proteome</keyword>